<protein>
    <submittedName>
        <fullName evidence="4">Alpha/beta hydrolase</fullName>
    </submittedName>
</protein>
<name>A0ABW4WXP5_9BACT</name>
<sequence length="244" mass="27340">MQLFLLLLFINSFLTDSTQVNHTPEKESDITSDNLTLHYLVREPKIKSSKNKAIVLLHGVGSNEQDLFNLADHFSADSYVISARGPFSLGPGRFAWYNVDFSTGKPVIDAEQELSSREVISEFLAQLKQKYSLQEIYLGGFSQGAIMSYSIGLAHPKEVDGVIAFSGRILENVQSTITKNEELHRLRVFVAHGVQDGTLPIHYARQAKALLQNLGVPLTYHEYNMGHQINSEVMMDLDAWLKGE</sequence>
<dbReference type="Proteomes" id="UP001597369">
    <property type="component" value="Unassembled WGS sequence"/>
</dbReference>
<dbReference type="InterPro" id="IPR029058">
    <property type="entry name" value="AB_hydrolase_fold"/>
</dbReference>
<evidence type="ECO:0000259" key="3">
    <source>
        <dbReference type="Pfam" id="PF02230"/>
    </source>
</evidence>
<dbReference type="EMBL" id="JBHUHV010000034">
    <property type="protein sequence ID" value="MFD2067399.1"/>
    <property type="molecule type" value="Genomic_DNA"/>
</dbReference>
<dbReference type="Pfam" id="PF02230">
    <property type="entry name" value="Abhydrolase_2"/>
    <property type="match status" value="1"/>
</dbReference>
<comment type="caution">
    <text evidence="4">The sequence shown here is derived from an EMBL/GenBank/DDBJ whole genome shotgun (WGS) entry which is preliminary data.</text>
</comment>
<dbReference type="PANTHER" id="PTHR10655:SF17">
    <property type="entry name" value="LYSOPHOSPHOLIPASE-LIKE PROTEIN 1"/>
    <property type="match status" value="1"/>
</dbReference>
<accession>A0ABW4WXP5</accession>
<dbReference type="SUPFAM" id="SSF53474">
    <property type="entry name" value="alpha/beta-Hydrolases"/>
    <property type="match status" value="1"/>
</dbReference>
<organism evidence="4 5">
    <name type="scientific">Pontibacter silvestris</name>
    <dbReference type="NCBI Taxonomy" id="2305183"/>
    <lineage>
        <taxon>Bacteria</taxon>
        <taxon>Pseudomonadati</taxon>
        <taxon>Bacteroidota</taxon>
        <taxon>Cytophagia</taxon>
        <taxon>Cytophagales</taxon>
        <taxon>Hymenobacteraceae</taxon>
        <taxon>Pontibacter</taxon>
    </lineage>
</organism>
<evidence type="ECO:0000256" key="2">
    <source>
        <dbReference type="ARBA" id="ARBA00022801"/>
    </source>
</evidence>
<proteinExistence type="inferred from homology"/>
<keyword evidence="5" id="KW-1185">Reference proteome</keyword>
<keyword evidence="2 4" id="KW-0378">Hydrolase</keyword>
<evidence type="ECO:0000313" key="4">
    <source>
        <dbReference type="EMBL" id="MFD2067399.1"/>
    </source>
</evidence>
<reference evidence="5" key="1">
    <citation type="journal article" date="2019" name="Int. J. Syst. Evol. Microbiol.">
        <title>The Global Catalogue of Microorganisms (GCM) 10K type strain sequencing project: providing services to taxonomists for standard genome sequencing and annotation.</title>
        <authorList>
            <consortium name="The Broad Institute Genomics Platform"/>
            <consortium name="The Broad Institute Genome Sequencing Center for Infectious Disease"/>
            <person name="Wu L."/>
            <person name="Ma J."/>
        </authorList>
    </citation>
    <scope>NUCLEOTIDE SEQUENCE [LARGE SCALE GENOMIC DNA]</scope>
    <source>
        <strain evidence="5">JCM 16545</strain>
    </source>
</reference>
<dbReference type="GO" id="GO:0016787">
    <property type="term" value="F:hydrolase activity"/>
    <property type="evidence" value="ECO:0007669"/>
    <property type="project" value="UniProtKB-KW"/>
</dbReference>
<dbReference type="Gene3D" id="3.40.50.1820">
    <property type="entry name" value="alpha/beta hydrolase"/>
    <property type="match status" value="1"/>
</dbReference>
<dbReference type="RefSeq" id="WP_229962632.1">
    <property type="nucleotide sequence ID" value="NZ_JAJJWI010000028.1"/>
</dbReference>
<feature type="domain" description="Phospholipase/carboxylesterase/thioesterase" evidence="3">
    <location>
        <begin position="48"/>
        <end position="241"/>
    </location>
</feature>
<evidence type="ECO:0000256" key="1">
    <source>
        <dbReference type="ARBA" id="ARBA00006499"/>
    </source>
</evidence>
<dbReference type="InterPro" id="IPR050565">
    <property type="entry name" value="LYPA1-2/EST-like"/>
</dbReference>
<evidence type="ECO:0000313" key="5">
    <source>
        <dbReference type="Proteomes" id="UP001597369"/>
    </source>
</evidence>
<dbReference type="PANTHER" id="PTHR10655">
    <property type="entry name" value="LYSOPHOSPHOLIPASE-RELATED"/>
    <property type="match status" value="1"/>
</dbReference>
<dbReference type="InterPro" id="IPR003140">
    <property type="entry name" value="PLipase/COase/thioEstase"/>
</dbReference>
<comment type="similarity">
    <text evidence="1">Belongs to the AB hydrolase superfamily. AB hydrolase 2 family.</text>
</comment>
<gene>
    <name evidence="4" type="ORF">ACFSKU_10940</name>
</gene>